<reference evidence="1 2" key="1">
    <citation type="submission" date="2018-04" db="EMBL/GenBank/DDBJ databases">
        <title>Complete genome uncultured novel isolate.</title>
        <authorList>
            <person name="Merlino G."/>
        </authorList>
    </citation>
    <scope>NUCLEOTIDE SEQUENCE [LARGE SCALE GENOMIC DNA]</scope>
    <source>
        <strain evidence="2">R1DC9</strain>
    </source>
</reference>
<organism evidence="1 2">
    <name type="scientific">Mangrovivirga cuniculi</name>
    <dbReference type="NCBI Taxonomy" id="2715131"/>
    <lineage>
        <taxon>Bacteria</taxon>
        <taxon>Pseudomonadati</taxon>
        <taxon>Bacteroidota</taxon>
        <taxon>Cytophagia</taxon>
        <taxon>Cytophagales</taxon>
        <taxon>Mangrovivirgaceae</taxon>
        <taxon>Mangrovivirga</taxon>
    </lineage>
</organism>
<keyword evidence="2" id="KW-1185">Reference proteome</keyword>
<evidence type="ECO:0000313" key="1">
    <source>
        <dbReference type="EMBL" id="QCK14347.1"/>
    </source>
</evidence>
<sequence>MTELRRNDLVIDVGYTKTGMKLPIKVQGQNLSLKNELQFRLGLTISDSYTVQRTIGEDPQATNGNYNFQVKPTIRYMIDPKWNVQFYFERSVNRPRITNTFPRSTTAFGFQVQFSLAQ</sequence>
<evidence type="ECO:0008006" key="3">
    <source>
        <dbReference type="Google" id="ProtNLM"/>
    </source>
</evidence>
<gene>
    <name evidence="1" type="ORF">DCC35_06115</name>
</gene>
<dbReference type="AlphaFoldDB" id="A0A4D7JI12"/>
<evidence type="ECO:0000313" key="2">
    <source>
        <dbReference type="Proteomes" id="UP000298616"/>
    </source>
</evidence>
<name>A0A4D7JI12_9BACT</name>
<protein>
    <recommendedName>
        <fullName evidence="3">Outer membrane protein beta-barrel domain-containing protein</fullName>
    </recommendedName>
</protein>
<dbReference type="KEGG" id="fpf:DCC35_06115"/>
<accession>A0A4D7JI12</accession>
<proteinExistence type="predicted"/>
<dbReference type="EMBL" id="CP028923">
    <property type="protein sequence ID" value="QCK14347.1"/>
    <property type="molecule type" value="Genomic_DNA"/>
</dbReference>
<dbReference type="RefSeq" id="WP_137089936.1">
    <property type="nucleotide sequence ID" value="NZ_CP028923.1"/>
</dbReference>
<dbReference type="Proteomes" id="UP000298616">
    <property type="component" value="Chromosome"/>
</dbReference>